<evidence type="ECO:0000313" key="6">
    <source>
        <dbReference type="EMBL" id="NMH93373.1"/>
    </source>
</evidence>
<dbReference type="SUPFAM" id="SSF51419">
    <property type="entry name" value="PLP-binding barrel"/>
    <property type="match status" value="1"/>
</dbReference>
<proteinExistence type="inferred from homology"/>
<dbReference type="NCBIfam" id="TIGR00044">
    <property type="entry name" value="YggS family pyridoxal phosphate-dependent enzyme"/>
    <property type="match status" value="1"/>
</dbReference>
<evidence type="ECO:0000259" key="5">
    <source>
        <dbReference type="Pfam" id="PF01168"/>
    </source>
</evidence>
<comment type="cofactor">
    <cofactor evidence="3">
        <name>pyridoxal 5'-phosphate</name>
        <dbReference type="ChEBI" id="CHEBI:597326"/>
    </cofactor>
</comment>
<reference evidence="6 7" key="1">
    <citation type="submission" date="2020-04" db="EMBL/GenBank/DDBJ databases">
        <authorList>
            <person name="Klaysubun C."/>
            <person name="Duangmal K."/>
            <person name="Lipun K."/>
        </authorList>
    </citation>
    <scope>NUCLEOTIDE SEQUENCE [LARGE SCALE GENOMIC DNA]</scope>
    <source>
        <strain evidence="6 7">DSM 45300</strain>
    </source>
</reference>
<evidence type="ECO:0000256" key="2">
    <source>
        <dbReference type="HAMAP-Rule" id="MF_02087"/>
    </source>
</evidence>
<feature type="modified residue" description="N6-(pyridoxal phosphate)lysine" evidence="2 3">
    <location>
        <position position="41"/>
    </location>
</feature>
<dbReference type="GO" id="GO:0030170">
    <property type="term" value="F:pyridoxal phosphate binding"/>
    <property type="evidence" value="ECO:0007669"/>
    <property type="project" value="UniProtKB-UniRule"/>
</dbReference>
<comment type="function">
    <text evidence="2">Pyridoxal 5'-phosphate (PLP)-binding protein, which is involved in PLP homeostasis.</text>
</comment>
<dbReference type="InterPro" id="IPR029066">
    <property type="entry name" value="PLP-binding_barrel"/>
</dbReference>
<protein>
    <recommendedName>
        <fullName evidence="2">Pyridoxal phosphate homeostasis protein</fullName>
        <shortName evidence="2">PLP homeostasis protein</shortName>
    </recommendedName>
</protein>
<dbReference type="CDD" id="cd00635">
    <property type="entry name" value="PLPDE_III_YBL036c_like"/>
    <property type="match status" value="1"/>
</dbReference>
<dbReference type="InterPro" id="IPR001608">
    <property type="entry name" value="Ala_racemase_N"/>
</dbReference>
<evidence type="ECO:0000256" key="3">
    <source>
        <dbReference type="PIRSR" id="PIRSR004848-1"/>
    </source>
</evidence>
<gene>
    <name evidence="6" type="ORF">HF519_17690</name>
</gene>
<name>A0A848DLF3_9PSEU</name>
<dbReference type="EMBL" id="JAAXKZ010000066">
    <property type="protein sequence ID" value="NMH93373.1"/>
    <property type="molecule type" value="Genomic_DNA"/>
</dbReference>
<evidence type="ECO:0000256" key="1">
    <source>
        <dbReference type="ARBA" id="ARBA00022898"/>
    </source>
</evidence>
<dbReference type="Pfam" id="PF01168">
    <property type="entry name" value="Ala_racemase_N"/>
    <property type="match status" value="1"/>
</dbReference>
<dbReference type="PANTHER" id="PTHR10146:SF14">
    <property type="entry name" value="PYRIDOXAL PHOSPHATE HOMEOSTASIS PROTEIN"/>
    <property type="match status" value="1"/>
</dbReference>
<accession>A0A848DLF3</accession>
<keyword evidence="1 2" id="KW-0663">Pyridoxal phosphate</keyword>
<sequence length="243" mass="25596">MTEERRVELAQRLESLRERIAAACAAVGRHPDEVALLAVTKTVPAEDVATLLDLGLATFGENRAQEAATKVTEVAKLRPDALPRWHFVGGLQRNKVRVVAPWVTRVESVDSVRLADALATAARRAVDDGTRDGPLPVLLQYSVDGDPKRGGVSDAGLLELADHVEGCPDLRLDGLMAVAPLGADPDAAFAAIADAAARLRAAHPGATELSAGMSADLDVAIRHGSTSVRVGTALVGERRITSR</sequence>
<dbReference type="PIRSF" id="PIRSF004848">
    <property type="entry name" value="YBL036c_PLPDEIII"/>
    <property type="match status" value="1"/>
</dbReference>
<dbReference type="HAMAP" id="MF_02087">
    <property type="entry name" value="PLP_homeostasis"/>
    <property type="match status" value="1"/>
</dbReference>
<dbReference type="Gene3D" id="3.20.20.10">
    <property type="entry name" value="Alanine racemase"/>
    <property type="match status" value="1"/>
</dbReference>
<evidence type="ECO:0000313" key="7">
    <source>
        <dbReference type="Proteomes" id="UP000586918"/>
    </source>
</evidence>
<dbReference type="AlphaFoldDB" id="A0A848DLF3"/>
<evidence type="ECO:0000256" key="4">
    <source>
        <dbReference type="RuleBase" id="RU004514"/>
    </source>
</evidence>
<feature type="domain" description="Alanine racemase N-terminal" evidence="5">
    <location>
        <begin position="13"/>
        <end position="237"/>
    </location>
</feature>
<comment type="caution">
    <text evidence="6">The sequence shown here is derived from an EMBL/GenBank/DDBJ whole genome shotgun (WGS) entry which is preliminary data.</text>
</comment>
<dbReference type="PROSITE" id="PS01211">
    <property type="entry name" value="UPF0001"/>
    <property type="match status" value="1"/>
</dbReference>
<organism evidence="6 7">
    <name type="scientific">Pseudonocardia bannensis</name>
    <dbReference type="NCBI Taxonomy" id="630973"/>
    <lineage>
        <taxon>Bacteria</taxon>
        <taxon>Bacillati</taxon>
        <taxon>Actinomycetota</taxon>
        <taxon>Actinomycetes</taxon>
        <taxon>Pseudonocardiales</taxon>
        <taxon>Pseudonocardiaceae</taxon>
        <taxon>Pseudonocardia</taxon>
    </lineage>
</organism>
<keyword evidence="7" id="KW-1185">Reference proteome</keyword>
<dbReference type="RefSeq" id="WP_169414085.1">
    <property type="nucleotide sequence ID" value="NZ_JAAXKZ010000066.1"/>
</dbReference>
<dbReference type="InterPro" id="IPR011078">
    <property type="entry name" value="PyrdxlP_homeostasis"/>
</dbReference>
<comment type="similarity">
    <text evidence="2 4">Belongs to the pyridoxal phosphate-binding protein YggS/PROSC family.</text>
</comment>
<dbReference type="PANTHER" id="PTHR10146">
    <property type="entry name" value="PROLINE SYNTHETASE CO-TRANSCRIBED BACTERIAL HOMOLOG PROTEIN"/>
    <property type="match status" value="1"/>
</dbReference>
<dbReference type="Proteomes" id="UP000586918">
    <property type="component" value="Unassembled WGS sequence"/>
</dbReference>